<dbReference type="Gene3D" id="2.30.110.10">
    <property type="entry name" value="Electron Transport, Fmn-binding Protein, Chain A"/>
    <property type="match status" value="1"/>
</dbReference>
<accession>A0A150X5H4</accession>
<evidence type="ECO:0000256" key="1">
    <source>
        <dbReference type="SAM" id="Coils"/>
    </source>
</evidence>
<dbReference type="PANTHER" id="PTHR42815">
    <property type="entry name" value="FAD-BINDING, PUTATIVE (AFU_ORTHOLOGUE AFUA_6G07600)-RELATED"/>
    <property type="match status" value="1"/>
</dbReference>
<feature type="domain" description="Pyridoxamine 5'-phosphate oxidase N-terminal" evidence="2">
    <location>
        <begin position="38"/>
        <end position="133"/>
    </location>
</feature>
<sequence length="208" mass="24177">MNYAKLAFSDAIRSLQEKYGSRRNYERVERFSSYSGLTENEARFVNERDSFYAASIGENGFPYIQHRGGPKGFLKVLDDRTLGFLDFSGNRQYISLGNLHHSNKVALFLMDYPNRARLKVYAKAEVVELGERPELESSLLTDGYKAKPERIIFYHIEAFDWNCPQHITPRYTEEQIQEVLQNQTDYIESLEEELRDLRNKIGANESKG</sequence>
<dbReference type="STRING" id="333140.AWW68_15160"/>
<dbReference type="AlphaFoldDB" id="A0A150X5H4"/>
<organism evidence="3 4">
    <name type="scientific">Roseivirga spongicola</name>
    <dbReference type="NCBI Taxonomy" id="333140"/>
    <lineage>
        <taxon>Bacteria</taxon>
        <taxon>Pseudomonadati</taxon>
        <taxon>Bacteroidota</taxon>
        <taxon>Cytophagia</taxon>
        <taxon>Cytophagales</taxon>
        <taxon>Roseivirgaceae</taxon>
        <taxon>Roseivirga</taxon>
    </lineage>
</organism>
<dbReference type="PANTHER" id="PTHR42815:SF2">
    <property type="entry name" value="FAD-BINDING, PUTATIVE (AFU_ORTHOLOGUE AFUA_6G07600)-RELATED"/>
    <property type="match status" value="1"/>
</dbReference>
<proteinExistence type="predicted"/>
<reference evidence="3 4" key="1">
    <citation type="submission" date="2016-01" db="EMBL/GenBank/DDBJ databases">
        <title>Genome sequencing of Roseivirga spongicola UST030701-084.</title>
        <authorList>
            <person name="Selvaratnam C."/>
            <person name="Thevarajoo S."/>
            <person name="Goh K.M."/>
            <person name="Ee R."/>
            <person name="Chan K.-G."/>
            <person name="Chong C.S."/>
        </authorList>
    </citation>
    <scope>NUCLEOTIDE SEQUENCE [LARGE SCALE GENOMIC DNA]</scope>
    <source>
        <strain evidence="3 4">UST030701-084</strain>
    </source>
</reference>
<comment type="caution">
    <text evidence="3">The sequence shown here is derived from an EMBL/GenBank/DDBJ whole genome shotgun (WGS) entry which is preliminary data.</text>
</comment>
<evidence type="ECO:0000313" key="4">
    <source>
        <dbReference type="Proteomes" id="UP000075606"/>
    </source>
</evidence>
<dbReference type="OrthoDB" id="9796486at2"/>
<feature type="coiled-coil region" evidence="1">
    <location>
        <begin position="173"/>
        <end position="207"/>
    </location>
</feature>
<keyword evidence="4" id="KW-1185">Reference proteome</keyword>
<evidence type="ECO:0000313" key="3">
    <source>
        <dbReference type="EMBL" id="KYG73999.1"/>
    </source>
</evidence>
<protein>
    <submittedName>
        <fullName evidence="3">Pyridoxamine 5'-phosphate oxidase</fullName>
    </submittedName>
</protein>
<evidence type="ECO:0000259" key="2">
    <source>
        <dbReference type="Pfam" id="PF01243"/>
    </source>
</evidence>
<dbReference type="InterPro" id="IPR011576">
    <property type="entry name" value="Pyridox_Oxase_N"/>
</dbReference>
<keyword evidence="1" id="KW-0175">Coiled coil</keyword>
<dbReference type="Pfam" id="PF01243">
    <property type="entry name" value="PNPOx_N"/>
    <property type="match status" value="1"/>
</dbReference>
<gene>
    <name evidence="3" type="ORF">AWW68_15160</name>
</gene>
<dbReference type="SUPFAM" id="SSF50475">
    <property type="entry name" value="FMN-binding split barrel"/>
    <property type="match status" value="1"/>
</dbReference>
<dbReference type="EMBL" id="LRPC01000028">
    <property type="protein sequence ID" value="KYG73999.1"/>
    <property type="molecule type" value="Genomic_DNA"/>
</dbReference>
<dbReference type="Proteomes" id="UP000075606">
    <property type="component" value="Unassembled WGS sequence"/>
</dbReference>
<dbReference type="InterPro" id="IPR012349">
    <property type="entry name" value="Split_barrel_FMN-bd"/>
</dbReference>
<name>A0A150X5H4_9BACT</name>
<dbReference type="RefSeq" id="WP_068223243.1">
    <property type="nucleotide sequence ID" value="NZ_LRPC01000028.1"/>
</dbReference>